<feature type="compositionally biased region" description="Pro residues" evidence="2">
    <location>
        <begin position="499"/>
        <end position="510"/>
    </location>
</feature>
<accession>A0A0D0CMN5</accession>
<evidence type="ECO:0000313" key="4">
    <source>
        <dbReference type="Proteomes" id="UP000053593"/>
    </source>
</evidence>
<proteinExistence type="predicted"/>
<name>A0A0D0CMN5_9AGAR</name>
<feature type="compositionally biased region" description="Polar residues" evidence="2">
    <location>
        <begin position="106"/>
        <end position="116"/>
    </location>
</feature>
<feature type="region of interest" description="Disordered" evidence="2">
    <location>
        <begin position="97"/>
        <end position="124"/>
    </location>
</feature>
<feature type="compositionally biased region" description="Pro residues" evidence="2">
    <location>
        <begin position="560"/>
        <end position="569"/>
    </location>
</feature>
<feature type="region of interest" description="Disordered" evidence="2">
    <location>
        <begin position="488"/>
        <end position="532"/>
    </location>
</feature>
<gene>
    <name evidence="3" type="ORF">GYMLUDRAFT_44397</name>
</gene>
<feature type="compositionally biased region" description="Polar residues" evidence="2">
    <location>
        <begin position="585"/>
        <end position="606"/>
    </location>
</feature>
<dbReference type="EMBL" id="KN834778">
    <property type="protein sequence ID" value="KIK59912.1"/>
    <property type="molecule type" value="Genomic_DNA"/>
</dbReference>
<dbReference type="AlphaFoldDB" id="A0A0D0CMN5"/>
<evidence type="ECO:0000313" key="3">
    <source>
        <dbReference type="EMBL" id="KIK59912.1"/>
    </source>
</evidence>
<keyword evidence="1" id="KW-0175">Coiled coil</keyword>
<reference evidence="3 4" key="1">
    <citation type="submission" date="2014-04" db="EMBL/GenBank/DDBJ databases">
        <title>Evolutionary Origins and Diversification of the Mycorrhizal Mutualists.</title>
        <authorList>
            <consortium name="DOE Joint Genome Institute"/>
            <consortium name="Mycorrhizal Genomics Consortium"/>
            <person name="Kohler A."/>
            <person name="Kuo A."/>
            <person name="Nagy L.G."/>
            <person name="Floudas D."/>
            <person name="Copeland A."/>
            <person name="Barry K.W."/>
            <person name="Cichocki N."/>
            <person name="Veneault-Fourrey C."/>
            <person name="LaButti K."/>
            <person name="Lindquist E.A."/>
            <person name="Lipzen A."/>
            <person name="Lundell T."/>
            <person name="Morin E."/>
            <person name="Murat C."/>
            <person name="Riley R."/>
            <person name="Ohm R."/>
            <person name="Sun H."/>
            <person name="Tunlid A."/>
            <person name="Henrissat B."/>
            <person name="Grigoriev I.V."/>
            <person name="Hibbett D.S."/>
            <person name="Martin F."/>
        </authorList>
    </citation>
    <scope>NUCLEOTIDE SEQUENCE [LARGE SCALE GENOMIC DNA]</scope>
    <source>
        <strain evidence="3 4">FD-317 M1</strain>
    </source>
</reference>
<sequence>MQRPYRPRLSLHSQSLSVNTDFLSKLGTIPAEVSASTPTSPLPDRTLAQVRRKTVAGNLANWGPAHEYEERIALLEAQNSRISGELKATRDALVDERENRRIERQSVLTSAPSRSSTHTDHDNHVISDHSEILYERKLRMEILDSLKKVRAQNMSISRSLRESQDNYASLSSVLEAEQREKDELREEIKKLSMRNFTLFEHNKLLVSRDSALQDEISSLMTKSQADDWMRGVLEQELQKFRQGSPLKEGYTKREVERGPTPAITLEHQGPLRAQLVAARDELHIARKRLEASEKKSEELESRVSNIQRNMSQCLDSSAKALEVERELRAEVEEYARTLEEENARLKESTAEHGPVIDMPISSSPKSMAGAESSSCKATLFSESPAPHRILCGDVQKVTVDVRNVTLSPIVYDSASIVKSQVTFKARRRERLLERQLRLSNAKKTARRRSSLRLSRSSALFSSVSSPAVTDVPIFQSFALTPPLSPTAPIVSDSADAHPSTPPPTPPSTPPRRPRFPSNPDTHGVKRDSSALKPLRLSMFVSPERLGQHGSPQSRFTAPSPILPPVPPATPKKQDSLREKRRQPFRSDTGSTTNYPDTPYSSVSTLVAPSPAPASTDKGKSLILATTLSKQPSFDAILKASTTLFLDNRADREETRLPSPTTTKTTTKFADHATQMRRASALLASIAKSTGIGSLEDWFVV</sequence>
<evidence type="ECO:0000256" key="2">
    <source>
        <dbReference type="SAM" id="MobiDB-lite"/>
    </source>
</evidence>
<dbReference type="HOGENOM" id="CLU_393817_0_0_1"/>
<feature type="coiled-coil region" evidence="1">
    <location>
        <begin position="160"/>
        <end position="194"/>
    </location>
</feature>
<feature type="region of interest" description="Disordered" evidence="2">
    <location>
        <begin position="344"/>
        <end position="368"/>
    </location>
</feature>
<dbReference type="Proteomes" id="UP000053593">
    <property type="component" value="Unassembled WGS sequence"/>
</dbReference>
<dbReference type="OrthoDB" id="2895477at2759"/>
<keyword evidence="4" id="KW-1185">Reference proteome</keyword>
<feature type="region of interest" description="Disordered" evidence="2">
    <location>
        <begin position="544"/>
        <end position="617"/>
    </location>
</feature>
<evidence type="ECO:0000256" key="1">
    <source>
        <dbReference type="SAM" id="Coils"/>
    </source>
</evidence>
<protein>
    <submittedName>
        <fullName evidence="3">Uncharacterized protein</fullName>
    </submittedName>
</protein>
<organism evidence="3 4">
    <name type="scientific">Collybiopsis luxurians FD-317 M1</name>
    <dbReference type="NCBI Taxonomy" id="944289"/>
    <lineage>
        <taxon>Eukaryota</taxon>
        <taxon>Fungi</taxon>
        <taxon>Dikarya</taxon>
        <taxon>Basidiomycota</taxon>
        <taxon>Agaricomycotina</taxon>
        <taxon>Agaricomycetes</taxon>
        <taxon>Agaricomycetidae</taxon>
        <taxon>Agaricales</taxon>
        <taxon>Marasmiineae</taxon>
        <taxon>Omphalotaceae</taxon>
        <taxon>Collybiopsis</taxon>
        <taxon>Collybiopsis luxurians</taxon>
    </lineage>
</organism>